<dbReference type="RefSeq" id="WP_371437134.1">
    <property type="nucleotide sequence ID" value="NZ_JBHSRS010000018.1"/>
</dbReference>
<feature type="domain" description="ABC transporter" evidence="5">
    <location>
        <begin position="4"/>
        <end position="235"/>
    </location>
</feature>
<evidence type="ECO:0000313" key="6">
    <source>
        <dbReference type="EMBL" id="MFC6281515.1"/>
    </source>
</evidence>
<proteinExistence type="predicted"/>
<evidence type="ECO:0000256" key="2">
    <source>
        <dbReference type="ARBA" id="ARBA00022475"/>
    </source>
</evidence>
<dbReference type="PROSITE" id="PS50893">
    <property type="entry name" value="ABC_TRANSPORTER_2"/>
    <property type="match status" value="1"/>
</dbReference>
<dbReference type="SUPFAM" id="SSF52540">
    <property type="entry name" value="P-loop containing nucleoside triphosphate hydrolases"/>
    <property type="match status" value="1"/>
</dbReference>
<evidence type="ECO:0000313" key="7">
    <source>
        <dbReference type="Proteomes" id="UP001596270"/>
    </source>
</evidence>
<evidence type="ECO:0000256" key="1">
    <source>
        <dbReference type="ARBA" id="ARBA00022448"/>
    </source>
</evidence>
<evidence type="ECO:0000256" key="4">
    <source>
        <dbReference type="ARBA" id="ARBA00022840"/>
    </source>
</evidence>
<dbReference type="Gene3D" id="3.40.50.300">
    <property type="entry name" value="P-loop containing nucleotide triphosphate hydrolases"/>
    <property type="match status" value="1"/>
</dbReference>
<dbReference type="InterPro" id="IPR003439">
    <property type="entry name" value="ABC_transporter-like_ATP-bd"/>
</dbReference>
<dbReference type="InterPro" id="IPR017871">
    <property type="entry name" value="ABC_transporter-like_CS"/>
</dbReference>
<name>A0ABW1TVZ3_9BURK</name>
<dbReference type="InterPro" id="IPR027417">
    <property type="entry name" value="P-loop_NTPase"/>
</dbReference>
<dbReference type="GO" id="GO:0005524">
    <property type="term" value="F:ATP binding"/>
    <property type="evidence" value="ECO:0007669"/>
    <property type="project" value="UniProtKB-KW"/>
</dbReference>
<organism evidence="6 7">
    <name type="scientific">Polaromonas aquatica</name>
    <dbReference type="NCBI Taxonomy" id="332657"/>
    <lineage>
        <taxon>Bacteria</taxon>
        <taxon>Pseudomonadati</taxon>
        <taxon>Pseudomonadota</taxon>
        <taxon>Betaproteobacteria</taxon>
        <taxon>Burkholderiales</taxon>
        <taxon>Comamonadaceae</taxon>
        <taxon>Polaromonas</taxon>
    </lineage>
</organism>
<dbReference type="SUPFAM" id="SSF50331">
    <property type="entry name" value="MOP-like"/>
    <property type="match status" value="1"/>
</dbReference>
<gene>
    <name evidence="6" type="ORF">ACFQND_09755</name>
</gene>
<dbReference type="SMART" id="SM00382">
    <property type="entry name" value="AAA"/>
    <property type="match status" value="1"/>
</dbReference>
<dbReference type="PROSITE" id="PS00211">
    <property type="entry name" value="ABC_TRANSPORTER_1"/>
    <property type="match status" value="1"/>
</dbReference>
<comment type="caution">
    <text evidence="6">The sequence shown here is derived from an EMBL/GenBank/DDBJ whole genome shotgun (WGS) entry which is preliminary data.</text>
</comment>
<accession>A0ABW1TVZ3</accession>
<keyword evidence="4 6" id="KW-0067">ATP-binding</keyword>
<dbReference type="PANTHER" id="PTHR42781:SF4">
    <property type="entry name" value="SPERMIDINE_PUTRESCINE IMPORT ATP-BINDING PROTEIN POTA"/>
    <property type="match status" value="1"/>
</dbReference>
<dbReference type="InterPro" id="IPR008995">
    <property type="entry name" value="Mo/tungstate-bd_C_term_dom"/>
</dbReference>
<keyword evidence="7" id="KW-1185">Reference proteome</keyword>
<evidence type="ECO:0000256" key="3">
    <source>
        <dbReference type="ARBA" id="ARBA00022741"/>
    </source>
</evidence>
<protein>
    <submittedName>
        <fullName evidence="6">ABC transporter ATP-binding protein</fullName>
    </submittedName>
</protein>
<keyword evidence="2" id="KW-0472">Membrane</keyword>
<dbReference type="EMBL" id="JBHSRS010000018">
    <property type="protein sequence ID" value="MFC6281515.1"/>
    <property type="molecule type" value="Genomic_DNA"/>
</dbReference>
<dbReference type="PANTHER" id="PTHR42781">
    <property type="entry name" value="SPERMIDINE/PUTRESCINE IMPORT ATP-BINDING PROTEIN POTA"/>
    <property type="match status" value="1"/>
</dbReference>
<dbReference type="InterPro" id="IPR013611">
    <property type="entry name" value="Transp-assoc_OB_typ2"/>
</dbReference>
<reference evidence="7" key="1">
    <citation type="journal article" date="2019" name="Int. J. Syst. Evol. Microbiol.">
        <title>The Global Catalogue of Microorganisms (GCM) 10K type strain sequencing project: providing services to taxonomists for standard genome sequencing and annotation.</title>
        <authorList>
            <consortium name="The Broad Institute Genomics Platform"/>
            <consortium name="The Broad Institute Genome Sequencing Center for Infectious Disease"/>
            <person name="Wu L."/>
            <person name="Ma J."/>
        </authorList>
    </citation>
    <scope>NUCLEOTIDE SEQUENCE [LARGE SCALE GENOMIC DNA]</scope>
    <source>
        <strain evidence="7">CCUG 39402</strain>
    </source>
</reference>
<dbReference type="Proteomes" id="UP001596270">
    <property type="component" value="Unassembled WGS sequence"/>
</dbReference>
<dbReference type="InterPro" id="IPR050093">
    <property type="entry name" value="ABC_SmlMolc_Importer"/>
</dbReference>
<dbReference type="Pfam" id="PF00005">
    <property type="entry name" value="ABC_tran"/>
    <property type="match status" value="1"/>
</dbReference>
<keyword evidence="3" id="KW-0547">Nucleotide-binding</keyword>
<sequence length="352" mass="38227">MATVRLQAIKKSFGPVDVIHGVSLDIASGEFVSLLGASGCGKTTLLRIVAGLESVTSGQVEIDGRVVTGLPPEQRDIAMMFQSYALLPHLTVAENVRFPLRMRRIGSRDEQHERVKAALETVQLGKMAERRPSQLSGGQQQRVALARAIVSRPKVLLLDEPLSNLDARLREDMQIELIEIHKRLGLTTLFVTHDQEEALSLSNRIILLNAGRIEQQGDPAAIYAQPDTAFASSFLGSSNLLPVTIEQANGNAVAVLSDGQRLSLPTAEASGPATLSLRQEDVTLGAASPDALQGSIRTRIYLGARNRYVVRIAGMEMKVLTANDHVFQDGDTVSLSIHPQRVRVIRSNPQVQ</sequence>
<keyword evidence="2" id="KW-1003">Cell membrane</keyword>
<evidence type="ECO:0000259" key="5">
    <source>
        <dbReference type="PROSITE" id="PS50893"/>
    </source>
</evidence>
<keyword evidence="1" id="KW-0813">Transport</keyword>
<dbReference type="Pfam" id="PF08402">
    <property type="entry name" value="TOBE_2"/>
    <property type="match status" value="1"/>
</dbReference>
<dbReference type="InterPro" id="IPR003593">
    <property type="entry name" value="AAA+_ATPase"/>
</dbReference>